<feature type="transmembrane region" description="Helical" evidence="2">
    <location>
        <begin position="315"/>
        <end position="338"/>
    </location>
</feature>
<dbReference type="EMBL" id="JACOFU010000001">
    <property type="protein sequence ID" value="MBC3830677.1"/>
    <property type="molecule type" value="Genomic_DNA"/>
</dbReference>
<feature type="compositionally biased region" description="Polar residues" evidence="1">
    <location>
        <begin position="148"/>
        <end position="169"/>
    </location>
</feature>
<keyword evidence="2" id="KW-1133">Transmembrane helix</keyword>
<dbReference type="InterPro" id="IPR057840">
    <property type="entry name" value="FimV_N"/>
</dbReference>
<keyword evidence="2" id="KW-0472">Membrane</keyword>
<accession>A0ABR6XP54</accession>
<reference evidence="4 5" key="1">
    <citation type="submission" date="2020-08" db="EMBL/GenBank/DDBJ databases">
        <title>Novel species isolated from subtropical streams in China.</title>
        <authorList>
            <person name="Lu H."/>
        </authorList>
    </citation>
    <scope>NUCLEOTIDE SEQUENCE [LARGE SCALE GENOMIC DNA]</scope>
    <source>
        <strain evidence="4 5">KCTC 52442</strain>
    </source>
</reference>
<protein>
    <recommendedName>
        <fullName evidence="3">FimV N-terminal domain-containing protein</fullName>
    </recommendedName>
</protein>
<sequence length="642" mass="71697">MIIFHCWRQFFQCLLMVACLFGATTSVFALGLGELRVRSSLGQPLLVHSNVMGAETESLNPSCLRARVVSMDGAFIASATISIHQKQKMRALSFSTQQAINEPAINLIIDINCETQLHREFSILLDPPNVSVDSASIARDPSPFARTDTPQISSQTFTDVAPTNASSLKSTEKKQKQRSAEALPKALNEESPVPQKKSKNRVEKSIASNVPAKDVLKLSDDIVLPDFPQGLRMSDILSSSSGQQLVENNQELRAAQARMAAILRDEVAPVAPALPNVVDSSEIASLKRETEKLRQQNLQDKSALAQLQSKSGFDYWVVILGLIAILAIGIILFLLVYIRKNLSAQNATWWEDSEQTLESQPEKIEDVINSLQASYDGKSGNTAPKSEPLSKQVSDVKVVAESTESEQVNAQESQVGKPVSRTPSLEETNSSIFNFFAPRGNSVKVEEISDVTQEAEFWISMNDPQRAIEILAAQEQLEHPDSPVPWLFLLDLYRTVNDQQKYDRLRDRFIVFFNANIPEFETDLSTLPSRHLEDFPHLMQKICEAWNGNNIISYLESLLVDDREGKRAGFDLPVYRDILMLLGIAHELDRIMAIEGPVKEMRSEVDVKLPLEENVTDPIAETEFGTIEFETIDFPRMEVNKK</sequence>
<dbReference type="RefSeq" id="WP_186889664.1">
    <property type="nucleotide sequence ID" value="NZ_JACOFU010000001.1"/>
</dbReference>
<feature type="region of interest" description="Disordered" evidence="1">
    <location>
        <begin position="403"/>
        <end position="425"/>
    </location>
</feature>
<evidence type="ECO:0000259" key="3">
    <source>
        <dbReference type="Pfam" id="PF25800"/>
    </source>
</evidence>
<feature type="region of interest" description="Disordered" evidence="1">
    <location>
        <begin position="135"/>
        <end position="204"/>
    </location>
</feature>
<gene>
    <name evidence="4" type="ORF">H8K33_04060</name>
</gene>
<name>A0ABR6XP54_9BURK</name>
<proteinExistence type="predicted"/>
<dbReference type="Pfam" id="PF25800">
    <property type="entry name" value="FimV_N"/>
    <property type="match status" value="1"/>
</dbReference>
<keyword evidence="5" id="KW-1185">Reference proteome</keyword>
<dbReference type="Proteomes" id="UP000643610">
    <property type="component" value="Unassembled WGS sequence"/>
</dbReference>
<evidence type="ECO:0000256" key="1">
    <source>
        <dbReference type="SAM" id="MobiDB-lite"/>
    </source>
</evidence>
<organism evidence="4 5">
    <name type="scientific">Undibacterium amnicola</name>
    <dbReference type="NCBI Taxonomy" id="1834038"/>
    <lineage>
        <taxon>Bacteria</taxon>
        <taxon>Pseudomonadati</taxon>
        <taxon>Pseudomonadota</taxon>
        <taxon>Betaproteobacteria</taxon>
        <taxon>Burkholderiales</taxon>
        <taxon>Oxalobacteraceae</taxon>
        <taxon>Undibacterium</taxon>
    </lineage>
</organism>
<feature type="domain" description="FimV N-terminal" evidence="3">
    <location>
        <begin position="30"/>
        <end position="128"/>
    </location>
</feature>
<comment type="caution">
    <text evidence="4">The sequence shown here is derived from an EMBL/GenBank/DDBJ whole genome shotgun (WGS) entry which is preliminary data.</text>
</comment>
<feature type="compositionally biased region" description="Polar residues" evidence="1">
    <location>
        <begin position="405"/>
        <end position="414"/>
    </location>
</feature>
<evidence type="ECO:0000313" key="4">
    <source>
        <dbReference type="EMBL" id="MBC3830677.1"/>
    </source>
</evidence>
<evidence type="ECO:0000313" key="5">
    <source>
        <dbReference type="Proteomes" id="UP000643610"/>
    </source>
</evidence>
<evidence type="ECO:0000256" key="2">
    <source>
        <dbReference type="SAM" id="Phobius"/>
    </source>
</evidence>
<keyword evidence="2" id="KW-0812">Transmembrane</keyword>